<proteinExistence type="inferred from homology"/>
<keyword evidence="7" id="KW-1185">Reference proteome</keyword>
<dbReference type="EMBL" id="MDHH01000001">
    <property type="protein sequence ID" value="OUE04577.1"/>
    <property type="molecule type" value="Genomic_DNA"/>
</dbReference>
<dbReference type="SUPFAM" id="SSF52279">
    <property type="entry name" value="Beta-D-glucan exohydrolase, C-terminal domain"/>
    <property type="match status" value="1"/>
</dbReference>
<organism evidence="6 7">
    <name type="scientific">Clavibacter michiganensis subsp. michiganensis</name>
    <dbReference type="NCBI Taxonomy" id="33013"/>
    <lineage>
        <taxon>Bacteria</taxon>
        <taxon>Bacillati</taxon>
        <taxon>Actinomycetota</taxon>
        <taxon>Actinomycetes</taxon>
        <taxon>Micrococcales</taxon>
        <taxon>Microbacteriaceae</taxon>
        <taxon>Clavibacter</taxon>
    </lineage>
</organism>
<evidence type="ECO:0000256" key="1">
    <source>
        <dbReference type="ARBA" id="ARBA00005336"/>
    </source>
</evidence>
<dbReference type="Gene3D" id="2.60.40.10">
    <property type="entry name" value="Immunoglobulins"/>
    <property type="match status" value="1"/>
</dbReference>
<dbReference type="PANTHER" id="PTHR30620:SF123">
    <property type="entry name" value="BETA-XYLOSIDASE"/>
    <property type="match status" value="1"/>
</dbReference>
<dbReference type="RefSeq" id="WP_086506282.1">
    <property type="nucleotide sequence ID" value="NZ_CP047051.1"/>
</dbReference>
<dbReference type="InterPro" id="IPR013783">
    <property type="entry name" value="Ig-like_fold"/>
</dbReference>
<name>A0A1Y3FHA1_CLAMM</name>
<dbReference type="InterPro" id="IPR036881">
    <property type="entry name" value="Glyco_hydro_3_C_sf"/>
</dbReference>
<dbReference type="Pfam" id="PF00933">
    <property type="entry name" value="Glyco_hydro_3"/>
    <property type="match status" value="1"/>
</dbReference>
<gene>
    <name evidence="6" type="primary">bglX_1</name>
    <name evidence="6" type="ORF">CMMCAS07_06500</name>
</gene>
<keyword evidence="2" id="KW-0378">Hydrolase</keyword>
<dbReference type="SMART" id="SM01217">
    <property type="entry name" value="Fn3_like"/>
    <property type="match status" value="1"/>
</dbReference>
<comment type="function">
    <text evidence="3">Catalyzes the hydrolysis of a non-reducing terminal alpha-L-arabinopyranosidic linkage in ginsenoside Rb2 (alpha-L-arabinopyranosyl-(1-&gt;6)-alpha-D-glucopyranosyl) to release alpha-D-glucopyranosyl (Rd). It is not able to hydrolyze alpha-L-arabinofuranosyl-(1-&gt;6)-alpha-D-glucopyranosyl (Rc).</text>
</comment>
<dbReference type="Proteomes" id="UP000195062">
    <property type="component" value="Unassembled WGS sequence"/>
</dbReference>
<dbReference type="Gene3D" id="3.40.50.1700">
    <property type="entry name" value="Glycoside hydrolase family 3 C-terminal domain"/>
    <property type="match status" value="1"/>
</dbReference>
<accession>A0A1Y3FHA1</accession>
<protein>
    <recommendedName>
        <fullName evidence="4">Exo-alpha-(1-&gt;6)-L-arabinopyranosidase</fullName>
    </recommendedName>
</protein>
<evidence type="ECO:0000256" key="4">
    <source>
        <dbReference type="ARBA" id="ARBA00074219"/>
    </source>
</evidence>
<dbReference type="InterPro" id="IPR026891">
    <property type="entry name" value="Fn3-like"/>
</dbReference>
<dbReference type="Gene3D" id="3.20.20.300">
    <property type="entry name" value="Glycoside hydrolase, family 3, N-terminal domain"/>
    <property type="match status" value="1"/>
</dbReference>
<comment type="similarity">
    <text evidence="1">Belongs to the glycosyl hydrolase 3 family.</text>
</comment>
<feature type="domain" description="Fibronectin type III-like" evidence="5">
    <location>
        <begin position="693"/>
        <end position="762"/>
    </location>
</feature>
<dbReference type="InterPro" id="IPR001764">
    <property type="entry name" value="Glyco_hydro_3_N"/>
</dbReference>
<dbReference type="GO" id="GO:0008422">
    <property type="term" value="F:beta-glucosidase activity"/>
    <property type="evidence" value="ECO:0007669"/>
    <property type="project" value="UniProtKB-ARBA"/>
</dbReference>
<evidence type="ECO:0000313" key="7">
    <source>
        <dbReference type="Proteomes" id="UP000195062"/>
    </source>
</evidence>
<dbReference type="Pfam" id="PF14310">
    <property type="entry name" value="Fn3-like"/>
    <property type="match status" value="1"/>
</dbReference>
<dbReference type="PRINTS" id="PR00133">
    <property type="entry name" value="GLHYDRLASE3"/>
</dbReference>
<dbReference type="SUPFAM" id="SSF51445">
    <property type="entry name" value="(Trans)glycosidases"/>
    <property type="match status" value="1"/>
</dbReference>
<dbReference type="Pfam" id="PF01915">
    <property type="entry name" value="Glyco_hydro_3_C"/>
    <property type="match status" value="1"/>
</dbReference>
<dbReference type="InterPro" id="IPR017853">
    <property type="entry name" value="GH"/>
</dbReference>
<evidence type="ECO:0000256" key="2">
    <source>
        <dbReference type="ARBA" id="ARBA00022801"/>
    </source>
</evidence>
<evidence type="ECO:0000256" key="3">
    <source>
        <dbReference type="ARBA" id="ARBA00058905"/>
    </source>
</evidence>
<comment type="caution">
    <text evidence="6">The sequence shown here is derived from an EMBL/GenBank/DDBJ whole genome shotgun (WGS) entry which is preliminary data.</text>
</comment>
<dbReference type="AlphaFoldDB" id="A0A1Y3FHA1"/>
<dbReference type="FunFam" id="2.60.40.10:FF:000495">
    <property type="entry name" value="Periplasmic beta-glucosidase"/>
    <property type="match status" value="1"/>
</dbReference>
<dbReference type="InterPro" id="IPR036962">
    <property type="entry name" value="Glyco_hydro_3_N_sf"/>
</dbReference>
<dbReference type="InterPro" id="IPR002772">
    <property type="entry name" value="Glyco_hydro_3_C"/>
</dbReference>
<dbReference type="PANTHER" id="PTHR30620">
    <property type="entry name" value="PERIPLASMIC BETA-GLUCOSIDASE-RELATED"/>
    <property type="match status" value="1"/>
</dbReference>
<dbReference type="GO" id="GO:0009251">
    <property type="term" value="P:glucan catabolic process"/>
    <property type="evidence" value="ECO:0007669"/>
    <property type="project" value="TreeGrafter"/>
</dbReference>
<sequence>MTSPADTTEDHFLQHAPYRDASRPVVERIADLLGRMTAAEKAAQLVSPFGAMVDTRTPPDTGWGIVTAGLCSMRMPPRETARLANELQRVHVEKTRLGIPVLFAEEALVGFKVRDATMFPEAIAQASTWNPDLVERMSATIGAQMVSVGARQALSPLADVAQDPRWGRVSETYGEDPYLVGQIASAFVRGIQGAVPDRPVIATLKHFVGYGASDGGRNTETANIGERELREVYGRPFEVAVREGGARAVMPSYNDLDGSPVSGSHDLLTGLLRDEYDFTGLVISDLEAVPQLHTKHGTAENVVAAYAQAFTAGMDVDLANSNSADKILRALEEGLLHDATLDRAVTKVLSAKFELGLFENPYVDVEAVPQTLDSEEARELAMTVASESIVLLQNQAVNGTPLLPLPADLSSIAVIGPNADRPLGQLGHYSYHVLDSMTVQFAAANDPQSRAADTEGLAGAGPDDAKLLVESVPIVTFLDGIRSRAGADVDVLYASGSRIASHDRSGFDDAVRAARAAEVAIVVVGDQSGINSLGTVGEGLDSSDLALPGVQRELVEAVVATGTPTVVVLSHGRPFAVDWMAESVPAIVTTWFGGEEAGNATAAMLFGDSNPAGRLPIAMLGSSGAAPVTYGRSLQGPAYVDGSIRALFPFGHGLSYTAFDYSGLTLDSPTVPTDGTIRLAFTVRNTGQRAGEEVIQVYGHDVHARTVRPPRVLLAFDRVPLAAGEARRLSVHIPTAMLALWDKREGWLIEPGRVELFIGGSSADIRLTAETLLIGDSHNVEPSERTRPSRVTSDR</sequence>
<evidence type="ECO:0000259" key="5">
    <source>
        <dbReference type="SMART" id="SM01217"/>
    </source>
</evidence>
<evidence type="ECO:0000313" key="6">
    <source>
        <dbReference type="EMBL" id="OUE04577.1"/>
    </source>
</evidence>
<reference evidence="6 7" key="1">
    <citation type="submission" date="2016-08" db="EMBL/GenBank/DDBJ databases">
        <title>Genome sequence of Clavibacter michiganensis subsp. michiganensis strain CASJ007.</title>
        <authorList>
            <person name="Thapa S.P."/>
            <person name="Coaker G."/>
        </authorList>
    </citation>
    <scope>NUCLEOTIDE SEQUENCE [LARGE SCALE GENOMIC DNA]</scope>
    <source>
        <strain evidence="6">CASJ007</strain>
    </source>
</reference>
<dbReference type="InterPro" id="IPR051915">
    <property type="entry name" value="Cellulose_Degrad_GH3"/>
</dbReference>